<protein>
    <submittedName>
        <fullName evidence="2">Uncharacterized protein</fullName>
    </submittedName>
</protein>
<feature type="transmembrane region" description="Helical" evidence="1">
    <location>
        <begin position="6"/>
        <end position="25"/>
    </location>
</feature>
<reference evidence="2 3" key="1">
    <citation type="submission" date="2018-04" db="EMBL/GenBank/DDBJ databases">
        <title>Pseudomonas sp. nov., isolated from mangrove soil.</title>
        <authorList>
            <person name="Chen C."/>
        </authorList>
    </citation>
    <scope>NUCLEOTIDE SEQUENCE [LARGE SCALE GENOMIC DNA]</scope>
    <source>
        <strain evidence="2 3">TC-11</strain>
    </source>
</reference>
<feature type="transmembrane region" description="Helical" evidence="1">
    <location>
        <begin position="210"/>
        <end position="228"/>
    </location>
</feature>
<keyword evidence="1" id="KW-0812">Transmembrane</keyword>
<dbReference type="EMBL" id="QASN01000008">
    <property type="protein sequence ID" value="PTU75297.1"/>
    <property type="molecule type" value="Genomic_DNA"/>
</dbReference>
<feature type="transmembrane region" description="Helical" evidence="1">
    <location>
        <begin position="177"/>
        <end position="198"/>
    </location>
</feature>
<gene>
    <name evidence="2" type="ORF">DBO85_05570</name>
</gene>
<comment type="caution">
    <text evidence="2">The sequence shown here is derived from an EMBL/GenBank/DDBJ whole genome shotgun (WGS) entry which is preliminary data.</text>
</comment>
<evidence type="ECO:0000256" key="1">
    <source>
        <dbReference type="SAM" id="Phobius"/>
    </source>
</evidence>
<feature type="transmembrane region" description="Helical" evidence="1">
    <location>
        <begin position="148"/>
        <end position="171"/>
    </location>
</feature>
<name>A0A2T5PC88_9PSED</name>
<keyword evidence="3" id="KW-1185">Reference proteome</keyword>
<feature type="transmembrane region" description="Helical" evidence="1">
    <location>
        <begin position="32"/>
        <end position="51"/>
    </location>
</feature>
<evidence type="ECO:0000313" key="2">
    <source>
        <dbReference type="EMBL" id="PTU75297.1"/>
    </source>
</evidence>
<organism evidence="2 3">
    <name type="scientific">Pseudomonas mangrovi</name>
    <dbReference type="NCBI Taxonomy" id="2161748"/>
    <lineage>
        <taxon>Bacteria</taxon>
        <taxon>Pseudomonadati</taxon>
        <taxon>Pseudomonadota</taxon>
        <taxon>Gammaproteobacteria</taxon>
        <taxon>Pseudomonadales</taxon>
        <taxon>Pseudomonadaceae</taxon>
        <taxon>Pseudomonas</taxon>
    </lineage>
</organism>
<accession>A0A2T5PC88</accession>
<dbReference type="AlphaFoldDB" id="A0A2T5PC88"/>
<evidence type="ECO:0000313" key="3">
    <source>
        <dbReference type="Proteomes" id="UP000244064"/>
    </source>
</evidence>
<dbReference type="RefSeq" id="WP_108106084.1">
    <property type="nucleotide sequence ID" value="NZ_QASN01000008.1"/>
</dbReference>
<dbReference type="Proteomes" id="UP000244064">
    <property type="component" value="Unassembled WGS sequence"/>
</dbReference>
<keyword evidence="1" id="KW-1133">Transmembrane helix</keyword>
<feature type="transmembrane region" description="Helical" evidence="1">
    <location>
        <begin position="63"/>
        <end position="84"/>
    </location>
</feature>
<dbReference type="OrthoDB" id="10010318at2"/>
<proteinExistence type="predicted"/>
<keyword evidence="1" id="KW-0472">Membrane</keyword>
<sequence length="230" mass="24626">MHPTIAHFIMLGAFMLGAKFFGFLAKRPVDGAFGYLVTTGAVVLIGVLQIFNPDVVPSNERAYVLGALTAALALPVGLALYLSIRHNARRRAALINPPSPHISATSPAEAPPEPSASVTAPPLKAPWYLPLLMLGWQLRGFWNGRKSLAAAFWGLGVVGTLVMFLMVVSAADNDVALLLLLPLFSAHLVITIKAIWACSANTRHKVFGDIAKTLLVLFPVVAVLRYLGLL</sequence>